<protein>
    <submittedName>
        <fullName evidence="1">Uncharacterized protein</fullName>
    </submittedName>
</protein>
<evidence type="ECO:0000313" key="1">
    <source>
        <dbReference type="EMBL" id="MBO2440945.1"/>
    </source>
</evidence>
<accession>A0ABS3R4F0</accession>
<gene>
    <name evidence="1" type="ORF">J4557_25800</name>
</gene>
<comment type="caution">
    <text evidence="1">The sequence shown here is derived from an EMBL/GenBank/DDBJ whole genome shotgun (WGS) entry which is preliminary data.</text>
</comment>
<proteinExistence type="predicted"/>
<sequence>MPAAFPLGILAGLLPVAALTAAPFDLASWGRRGAFTECEQTLFSRSTVKAAHAACLHEFMFDDGVRAA</sequence>
<name>A0ABS3R4F0_9ACTN</name>
<dbReference type="Proteomes" id="UP000666915">
    <property type="component" value="Unassembled WGS sequence"/>
</dbReference>
<keyword evidence="2" id="KW-1185">Reference proteome</keyword>
<evidence type="ECO:0000313" key="2">
    <source>
        <dbReference type="Proteomes" id="UP000666915"/>
    </source>
</evidence>
<dbReference type="RefSeq" id="WP_208269300.1">
    <property type="nucleotide sequence ID" value="NZ_BAAAGM010000038.1"/>
</dbReference>
<dbReference type="EMBL" id="JAGEOK010000016">
    <property type="protein sequence ID" value="MBO2440945.1"/>
    <property type="molecule type" value="Genomic_DNA"/>
</dbReference>
<reference evidence="1 2" key="1">
    <citation type="submission" date="2021-03" db="EMBL/GenBank/DDBJ databases">
        <authorList>
            <person name="Kanchanasin P."/>
            <person name="Saeng-In P."/>
            <person name="Phongsopitanun W."/>
            <person name="Yuki M."/>
            <person name="Kudo T."/>
            <person name="Ohkuma M."/>
            <person name="Tanasupawat S."/>
        </authorList>
    </citation>
    <scope>NUCLEOTIDE SEQUENCE [LARGE SCALE GENOMIC DNA]</scope>
    <source>
        <strain evidence="1 2">L46</strain>
    </source>
</reference>
<organism evidence="1 2">
    <name type="scientific">Actinomadura nitritigenes</name>
    <dbReference type="NCBI Taxonomy" id="134602"/>
    <lineage>
        <taxon>Bacteria</taxon>
        <taxon>Bacillati</taxon>
        <taxon>Actinomycetota</taxon>
        <taxon>Actinomycetes</taxon>
        <taxon>Streptosporangiales</taxon>
        <taxon>Thermomonosporaceae</taxon>
        <taxon>Actinomadura</taxon>
    </lineage>
</organism>